<feature type="domain" description="Glycosyl hydrolase family 95 catalytic" evidence="3">
    <location>
        <begin position="278"/>
        <end position="693"/>
    </location>
</feature>
<dbReference type="PANTHER" id="PTHR31084:SF0">
    <property type="entry name" value="ALPHA-L-FUCOSIDASE 2"/>
    <property type="match status" value="1"/>
</dbReference>
<dbReference type="GO" id="GO:0005975">
    <property type="term" value="P:carbohydrate metabolic process"/>
    <property type="evidence" value="ECO:0007669"/>
    <property type="project" value="InterPro"/>
</dbReference>
<evidence type="ECO:0000259" key="2">
    <source>
        <dbReference type="Pfam" id="PF21307"/>
    </source>
</evidence>
<dbReference type="InterPro" id="IPR008928">
    <property type="entry name" value="6-hairpin_glycosidase_sf"/>
</dbReference>
<dbReference type="InterPro" id="IPR054363">
    <property type="entry name" value="GH95_cat"/>
</dbReference>
<dbReference type="Proteomes" id="UP000621560">
    <property type="component" value="Unassembled WGS sequence"/>
</dbReference>
<dbReference type="InterPro" id="IPR012341">
    <property type="entry name" value="6hp_glycosidase-like_sf"/>
</dbReference>
<protein>
    <submittedName>
        <fullName evidence="4">Glycoside hydrolase family 95 protein</fullName>
    </submittedName>
</protein>
<dbReference type="InterPro" id="IPR013780">
    <property type="entry name" value="Glyco_hydro_b"/>
</dbReference>
<dbReference type="Pfam" id="PF21307">
    <property type="entry name" value="Glyco_hydro_95_C"/>
    <property type="match status" value="1"/>
</dbReference>
<dbReference type="PIRSF" id="PIRSF007663">
    <property type="entry name" value="UCP007663"/>
    <property type="match status" value="1"/>
</dbReference>
<feature type="domain" description="Alpha fucosidase A-like C-terminal" evidence="2">
    <location>
        <begin position="695"/>
        <end position="787"/>
    </location>
</feature>
<dbReference type="EMBL" id="JACXIZ010000009">
    <property type="protein sequence ID" value="MBD2844189.1"/>
    <property type="molecule type" value="Genomic_DNA"/>
</dbReference>
<feature type="domain" description="Glycosyl hydrolase family 95 N-terminal" evidence="1">
    <location>
        <begin position="3"/>
        <end position="250"/>
    </location>
</feature>
<comment type="caution">
    <text evidence="4">The sequence shown here is derived from an EMBL/GenBank/DDBJ whole genome shotgun (WGS) entry which is preliminary data.</text>
</comment>
<evidence type="ECO:0000313" key="5">
    <source>
        <dbReference type="Proteomes" id="UP000621560"/>
    </source>
</evidence>
<dbReference type="Gene3D" id="2.60.40.1180">
    <property type="entry name" value="Golgi alpha-mannosidase II"/>
    <property type="match status" value="1"/>
</dbReference>
<dbReference type="FunFam" id="1.50.10.10:FF:000028">
    <property type="entry name" value="Alpha-L-fucosidase 2"/>
    <property type="match status" value="1"/>
</dbReference>
<dbReference type="RefSeq" id="WP_190914657.1">
    <property type="nucleotide sequence ID" value="NZ_JACXIZ010000009.1"/>
</dbReference>
<accession>A0A927BRF9</accession>
<sequence>MKLTYTQAAAEWNEALPVGNGSLGAMIMGGIEREVLALNEDTLWSGPPADWNNPQAREVLPRVRALLQERRYAEADALAKQMLGAYTQSYQPLGDLVVDLHMGSVATDYVRSLDLLNGMGEVSYRIGTSRITREVLCSYPDQVLALRLVSSTPGLLHLTARLQSSHPYETRLRDGVYTMEARCPDRAAPSYYQTDRPMAYKPESDSAAIRFAAGLLAVADGEVRSDAGGVRVAGATEVTLLLGAASSFDAARRLARAPGREPAGIVQERLEAAARLPYTQLRARHVADHRPLMERVRFRLDSDELQRAADEALPTDRRIAERGAADAGLVELLFHYGRYLLIASSRPGTQPANLQGIWNKETRAPWSSNYTLNINAQMNYWHAETCALAECHTPLFDLTEALTRTGAVTAERHYGCGGWVAHQNTDIWGHSAPVGDFGHGDPVWALWPMGGVWLCRHLWEHYAFGGDADFLRERAYPIMKEAARFCLDYLTEDADGWLITSPSTSPEHKFRHGADGLYGVAEASAMDLQLIRELLEHCDQASRVLGADETLRVQWQITLRRLRPLRIGDRGRLQEWGEDYADEDPHHRHVSHLYGLYPGSELLRDETLRAAARRALEIRGDEGTGWSLAWKISLWARLGDGGRAHALIERLLRLVDERRGDRHGGVYANLFDAHPPFQIDGNFGATAGMAEMLLQSHDGVLTLLPALPPAWPGGEITGLRARGGYELRIVWRDGALAEAELYAPRGGTCLLQMPAGALGAWQGARSIAVGTADEPLALTCEPGARYQLRPV</sequence>
<dbReference type="Gene3D" id="1.50.10.10">
    <property type="match status" value="1"/>
</dbReference>
<keyword evidence="4" id="KW-0378">Hydrolase</keyword>
<dbReference type="AlphaFoldDB" id="A0A927BRF9"/>
<dbReference type="Gene3D" id="2.70.98.50">
    <property type="entry name" value="putative glycoside hydrolase family protein from bacillus halodurans"/>
    <property type="match status" value="1"/>
</dbReference>
<proteinExistence type="predicted"/>
<dbReference type="InterPro" id="IPR049053">
    <property type="entry name" value="AFCA-like_C"/>
</dbReference>
<reference evidence="4" key="1">
    <citation type="submission" date="2020-09" db="EMBL/GenBank/DDBJ databases">
        <title>A novel bacterium of genus Paenibacillus, isolated from South China Sea.</title>
        <authorList>
            <person name="Huang H."/>
            <person name="Mo K."/>
            <person name="Hu Y."/>
        </authorList>
    </citation>
    <scope>NUCLEOTIDE SEQUENCE</scope>
    <source>
        <strain evidence="4">IB182496</strain>
    </source>
</reference>
<organism evidence="4 5">
    <name type="scientific">Paenibacillus sabuli</name>
    <dbReference type="NCBI Taxonomy" id="2772509"/>
    <lineage>
        <taxon>Bacteria</taxon>
        <taxon>Bacillati</taxon>
        <taxon>Bacillota</taxon>
        <taxon>Bacilli</taxon>
        <taxon>Bacillales</taxon>
        <taxon>Paenibacillaceae</taxon>
        <taxon>Paenibacillus</taxon>
    </lineage>
</organism>
<dbReference type="InterPro" id="IPR016518">
    <property type="entry name" value="Alpha-L-fucosidase"/>
</dbReference>
<dbReference type="Pfam" id="PF22124">
    <property type="entry name" value="Glyco_hydro_95_cat"/>
    <property type="match status" value="1"/>
</dbReference>
<evidence type="ECO:0000313" key="4">
    <source>
        <dbReference type="EMBL" id="MBD2844189.1"/>
    </source>
</evidence>
<dbReference type="SUPFAM" id="SSF48208">
    <property type="entry name" value="Six-hairpin glycosidases"/>
    <property type="match status" value="1"/>
</dbReference>
<gene>
    <name evidence="4" type="ORF">IDH44_03230</name>
</gene>
<name>A0A927BRF9_9BACL</name>
<dbReference type="InterPro" id="IPR027414">
    <property type="entry name" value="GH95_N_dom"/>
</dbReference>
<dbReference type="GO" id="GO:0004560">
    <property type="term" value="F:alpha-L-fucosidase activity"/>
    <property type="evidence" value="ECO:0007669"/>
    <property type="project" value="InterPro"/>
</dbReference>
<dbReference type="PANTHER" id="PTHR31084">
    <property type="entry name" value="ALPHA-L-FUCOSIDASE 2"/>
    <property type="match status" value="1"/>
</dbReference>
<dbReference type="Pfam" id="PF14498">
    <property type="entry name" value="Glyco_hyd_65N_2"/>
    <property type="match status" value="1"/>
</dbReference>
<evidence type="ECO:0000259" key="3">
    <source>
        <dbReference type="Pfam" id="PF22124"/>
    </source>
</evidence>
<keyword evidence="5" id="KW-1185">Reference proteome</keyword>
<evidence type="ECO:0000259" key="1">
    <source>
        <dbReference type="Pfam" id="PF14498"/>
    </source>
</evidence>